<keyword evidence="9" id="KW-1185">Reference proteome</keyword>
<dbReference type="EMBL" id="JACEFO010001651">
    <property type="protein sequence ID" value="KAF8726301.1"/>
    <property type="molecule type" value="Genomic_DNA"/>
</dbReference>
<evidence type="ECO:0000259" key="7">
    <source>
        <dbReference type="PROSITE" id="PS51369"/>
    </source>
</evidence>
<dbReference type="InterPro" id="IPR017887">
    <property type="entry name" value="TF_TCP_subgr"/>
</dbReference>
<reference evidence="8" key="1">
    <citation type="submission" date="2020-07" db="EMBL/GenBank/DDBJ databases">
        <title>Genome sequence and genetic diversity analysis of an under-domesticated orphan crop, white fonio (Digitaria exilis).</title>
        <authorList>
            <person name="Bennetzen J.L."/>
            <person name="Chen S."/>
            <person name="Ma X."/>
            <person name="Wang X."/>
            <person name="Yssel A.E.J."/>
            <person name="Chaluvadi S.R."/>
            <person name="Johnson M."/>
            <person name="Gangashetty P."/>
            <person name="Hamidou F."/>
            <person name="Sanogo M.D."/>
            <person name="Zwaenepoel A."/>
            <person name="Wallace J."/>
            <person name="Van De Peer Y."/>
            <person name="Van Deynze A."/>
        </authorList>
    </citation>
    <scope>NUCLEOTIDE SEQUENCE</scope>
    <source>
        <tissue evidence="8">Leaves</tissue>
    </source>
</reference>
<feature type="compositionally biased region" description="Basic residues" evidence="6">
    <location>
        <begin position="77"/>
        <end position="91"/>
    </location>
</feature>
<feature type="region of interest" description="Disordered" evidence="6">
    <location>
        <begin position="153"/>
        <end position="175"/>
    </location>
</feature>
<feature type="compositionally biased region" description="Low complexity" evidence="6">
    <location>
        <begin position="562"/>
        <end position="573"/>
    </location>
</feature>
<keyword evidence="4" id="KW-0804">Transcription</keyword>
<feature type="region of interest" description="Disordered" evidence="6">
    <location>
        <begin position="841"/>
        <end position="861"/>
    </location>
</feature>
<dbReference type="Proteomes" id="UP000636709">
    <property type="component" value="Unassembled WGS sequence"/>
</dbReference>
<feature type="compositionally biased region" description="Basic residues" evidence="6">
    <location>
        <begin position="770"/>
        <end position="779"/>
    </location>
</feature>
<feature type="region of interest" description="Disordered" evidence="6">
    <location>
        <begin position="394"/>
        <end position="429"/>
    </location>
</feature>
<dbReference type="Pfam" id="PF03634">
    <property type="entry name" value="TCP"/>
    <property type="match status" value="1"/>
</dbReference>
<gene>
    <name evidence="8" type="ORF">HU200_019761</name>
</gene>
<evidence type="ECO:0000256" key="1">
    <source>
        <dbReference type="ARBA" id="ARBA00004123"/>
    </source>
</evidence>
<evidence type="ECO:0000256" key="4">
    <source>
        <dbReference type="ARBA" id="ARBA00023163"/>
    </source>
</evidence>
<organism evidence="8 9">
    <name type="scientific">Digitaria exilis</name>
    <dbReference type="NCBI Taxonomy" id="1010633"/>
    <lineage>
        <taxon>Eukaryota</taxon>
        <taxon>Viridiplantae</taxon>
        <taxon>Streptophyta</taxon>
        <taxon>Embryophyta</taxon>
        <taxon>Tracheophyta</taxon>
        <taxon>Spermatophyta</taxon>
        <taxon>Magnoliopsida</taxon>
        <taxon>Liliopsida</taxon>
        <taxon>Poales</taxon>
        <taxon>Poaceae</taxon>
        <taxon>PACMAD clade</taxon>
        <taxon>Panicoideae</taxon>
        <taxon>Panicodae</taxon>
        <taxon>Paniceae</taxon>
        <taxon>Anthephorinae</taxon>
        <taxon>Digitaria</taxon>
    </lineage>
</organism>
<dbReference type="InterPro" id="IPR005333">
    <property type="entry name" value="Transcription_factor_TCP"/>
</dbReference>
<feature type="region of interest" description="Disordered" evidence="6">
    <location>
        <begin position="559"/>
        <end position="619"/>
    </location>
</feature>
<feature type="region of interest" description="Disordered" evidence="6">
    <location>
        <begin position="77"/>
        <end position="102"/>
    </location>
</feature>
<dbReference type="PANTHER" id="PTHR31072:SF248">
    <property type="entry name" value="OS12G0173300 PROTEIN"/>
    <property type="match status" value="1"/>
</dbReference>
<dbReference type="GO" id="GO:0043565">
    <property type="term" value="F:sequence-specific DNA binding"/>
    <property type="evidence" value="ECO:0007669"/>
    <property type="project" value="TreeGrafter"/>
</dbReference>
<name>A0A835F2A5_9POAL</name>
<feature type="region of interest" description="Disordered" evidence="6">
    <location>
        <begin position="727"/>
        <end position="805"/>
    </location>
</feature>
<feature type="compositionally biased region" description="Basic and acidic residues" evidence="6">
    <location>
        <begin position="441"/>
        <end position="457"/>
    </location>
</feature>
<feature type="compositionally biased region" description="Polar residues" evidence="6">
    <location>
        <begin position="745"/>
        <end position="758"/>
    </location>
</feature>
<dbReference type="GO" id="GO:0003700">
    <property type="term" value="F:DNA-binding transcription factor activity"/>
    <property type="evidence" value="ECO:0007669"/>
    <property type="project" value="InterPro"/>
</dbReference>
<feature type="compositionally biased region" description="Low complexity" evidence="6">
    <location>
        <begin position="212"/>
        <end position="226"/>
    </location>
</feature>
<keyword evidence="5" id="KW-0539">Nucleus</keyword>
<dbReference type="GO" id="GO:0005634">
    <property type="term" value="C:nucleus"/>
    <property type="evidence" value="ECO:0007669"/>
    <property type="project" value="UniProtKB-SubCell"/>
</dbReference>
<comment type="caution">
    <text evidence="8">The sequence shown here is derived from an EMBL/GenBank/DDBJ whole genome shotgun (WGS) entry which is preliminary data.</text>
</comment>
<evidence type="ECO:0000256" key="6">
    <source>
        <dbReference type="SAM" id="MobiDB-lite"/>
    </source>
</evidence>
<dbReference type="PANTHER" id="PTHR31072">
    <property type="entry name" value="TRANSCRIPTION FACTOR TCP4-RELATED"/>
    <property type="match status" value="1"/>
</dbReference>
<feature type="region of interest" description="Disordered" evidence="6">
    <location>
        <begin position="203"/>
        <end position="259"/>
    </location>
</feature>
<evidence type="ECO:0000256" key="5">
    <source>
        <dbReference type="ARBA" id="ARBA00023242"/>
    </source>
</evidence>
<evidence type="ECO:0000256" key="2">
    <source>
        <dbReference type="ARBA" id="ARBA00023015"/>
    </source>
</evidence>
<feature type="region of interest" description="Disordered" evidence="6">
    <location>
        <begin position="441"/>
        <end position="470"/>
    </location>
</feature>
<feature type="compositionally biased region" description="Acidic residues" evidence="6">
    <location>
        <begin position="583"/>
        <end position="593"/>
    </location>
</feature>
<keyword evidence="3" id="KW-0238">DNA-binding</keyword>
<sequence>MSEREKEVGAVGDELVGASHRIASHSAAQREAFGRAWRKGRKRREWPSRWTHSRPTGCSLFRFVSLSLARPSLQNKLKRTLRKAGSTKKRREKDPTLPCLSLPLSLSPPAPAPPLAALLALASQPHPPPHPAPPSSSPLPHRAVRALHVLPALAPPPPRLRPPPHRAPPFHPGSHLPVKEGALGWGLCSLAGRCGGMDHGGGGGGGAGGGPPSSSNNSGGTNAAAGGASGGRGGDHQHPFYYTGPAASNSGVAQQQQQQASPFAGALAITPVPEQAQPSSADKKALVPVAAPAAGPVVAKRPSKDRHTKVDGRGRRIRMPALCAARVFQLTRELGHKSDGETIEWLLQQAEPAILAATGTGTIPANYSSLNISIRSGAAGANPARAAPFPALALHPHHHQGGPAPHDMSAMMGYHHLLPPPQQDPNAGDAYMRKRYREDLFKEDDDRQDPSAPKAREQQAAATPPPPPSAAMWAVGPNAAAPSGGFWMLPVSASSAAAARPAEQPMWSFSAGAGGNATVQAPLQFMSRASYPSSAGGGAGGMSDTNIGMLAALNAYNRGGSEDQQQQQQQPEGEQQHGGDGAGNDEEDGDDSGEENHGNNNSSHHSELSATHAPDHGRTMRIGRLSLASKDTEKVTAASVDNSSAYNMVAVPVLPRPLCDVECARRLSAHAIAYATVDATECGVRAAAPLPLAPRIMILDAIVALEDDKLSNESAILGYIKGNTRLPRPLQPRPNCLHRRDRPQPATTPDTKSSSRRTVANAAVPLEPQHRRRRRKRRGPTPEPTFCGAITTGEDDLRELTNDNGSDTAAITRCIEGKYGARLYVIPSPESNSPVATIRVTLRRRSRAPRPPEPNTSKALA</sequence>
<evidence type="ECO:0000256" key="3">
    <source>
        <dbReference type="ARBA" id="ARBA00023125"/>
    </source>
</evidence>
<keyword evidence="2" id="KW-0805">Transcription regulation</keyword>
<proteinExistence type="predicted"/>
<feature type="compositionally biased region" description="Pro residues" evidence="6">
    <location>
        <begin position="153"/>
        <end position="171"/>
    </location>
</feature>
<dbReference type="AlphaFoldDB" id="A0A835F2A5"/>
<dbReference type="OrthoDB" id="1923470at2759"/>
<comment type="subcellular location">
    <subcellularLocation>
        <location evidence="1">Nucleus</location>
    </subcellularLocation>
</comment>
<dbReference type="PROSITE" id="PS51369">
    <property type="entry name" value="TCP"/>
    <property type="match status" value="1"/>
</dbReference>
<protein>
    <recommendedName>
        <fullName evidence="7">TCP domain-containing protein</fullName>
    </recommendedName>
</protein>
<feature type="domain" description="TCP" evidence="7">
    <location>
        <begin position="303"/>
        <end position="357"/>
    </location>
</feature>
<evidence type="ECO:0000313" key="8">
    <source>
        <dbReference type="EMBL" id="KAF8726301.1"/>
    </source>
</evidence>
<evidence type="ECO:0000313" key="9">
    <source>
        <dbReference type="Proteomes" id="UP000636709"/>
    </source>
</evidence>
<accession>A0A835F2A5</accession>